<evidence type="ECO:0000313" key="1">
    <source>
        <dbReference type="EMBL" id="XDJ02171.1"/>
    </source>
</evidence>
<accession>A0AB39C6H0</accession>
<sequence>MTNPPKGVKIDLSKVKEVITIIPEGSYLKDSSGLNHYFIEGHIIGVRTGVRGYQTVVWDKELDKMYEQNFHEQSLMNDVKMSKKEIEEFNKKYYEWSWGQDV</sequence>
<name>A0AB39C6H0_9CAUD</name>
<organism evidence="1">
    <name type="scientific">Enterococcus phage PMBT56</name>
    <dbReference type="NCBI Taxonomy" id="3229530"/>
    <lineage>
        <taxon>Viruses</taxon>
        <taxon>Duplodnaviria</taxon>
        <taxon>Heunggongvirae</taxon>
        <taxon>Uroviricota</taxon>
        <taxon>Caudoviricetes</taxon>
        <taxon>Saphexavirus</taxon>
    </lineage>
</organism>
<reference evidence="1" key="1">
    <citation type="submission" date="2024-06" db="EMBL/GenBank/DDBJ databases">
        <title>This phage originates from the Bacteriophage catalogue of the Bacteriophage Competence Centre, Department of Microbiology und Biotechnology, Max Rubner-Institut, Kiel, Germany.</title>
        <authorList>
            <person name="Sprotte S."/>
            <person name="Brinks E."/>
            <person name="Hille F."/>
        </authorList>
    </citation>
    <scope>NUCLEOTIDE SEQUENCE</scope>
</reference>
<protein>
    <submittedName>
        <fullName evidence="1">Uncharacterized protein</fullName>
    </submittedName>
</protein>
<dbReference type="EMBL" id="PP944851">
    <property type="protein sequence ID" value="XDJ02171.1"/>
    <property type="molecule type" value="Genomic_DNA"/>
</dbReference>
<proteinExistence type="predicted"/>